<keyword evidence="11" id="KW-0808">Transferase</keyword>
<feature type="transmembrane region" description="Helical" evidence="20">
    <location>
        <begin position="26"/>
        <end position="49"/>
    </location>
</feature>
<dbReference type="OrthoDB" id="27109at2759"/>
<dbReference type="Pfam" id="PF20654">
    <property type="entry name" value="Sec3_C-term"/>
    <property type="match status" value="1"/>
</dbReference>
<dbReference type="GO" id="GO:0006893">
    <property type="term" value="P:Golgi to plasma membrane transport"/>
    <property type="evidence" value="ECO:0007669"/>
    <property type="project" value="TreeGrafter"/>
</dbReference>
<feature type="compositionally biased region" description="Low complexity" evidence="19">
    <location>
        <begin position="843"/>
        <end position="863"/>
    </location>
</feature>
<feature type="compositionally biased region" description="Low complexity" evidence="19">
    <location>
        <begin position="822"/>
        <end position="831"/>
    </location>
</feature>
<evidence type="ECO:0000256" key="9">
    <source>
        <dbReference type="ARBA" id="ARBA00022483"/>
    </source>
</evidence>
<dbReference type="GO" id="GO:0006887">
    <property type="term" value="P:exocytosis"/>
    <property type="evidence" value="ECO:0007669"/>
    <property type="project" value="UniProtKB-KW"/>
</dbReference>
<evidence type="ECO:0000259" key="21">
    <source>
        <dbReference type="SMART" id="SM01313"/>
    </source>
</evidence>
<keyword evidence="10" id="KW-0328">Glycosyltransferase</keyword>
<evidence type="ECO:0000256" key="4">
    <source>
        <dbReference type="ARBA" id="ARBA00006518"/>
    </source>
</evidence>
<dbReference type="Pfam" id="PF15277">
    <property type="entry name" value="Sec3-PIP2_bind"/>
    <property type="match status" value="1"/>
</dbReference>
<feature type="compositionally biased region" description="Low complexity" evidence="19">
    <location>
        <begin position="773"/>
        <end position="784"/>
    </location>
</feature>
<evidence type="ECO:0000256" key="14">
    <source>
        <dbReference type="ARBA" id="ARBA00023054"/>
    </source>
</evidence>
<evidence type="ECO:0000256" key="20">
    <source>
        <dbReference type="SAM" id="Phobius"/>
    </source>
</evidence>
<keyword evidence="14" id="KW-0175">Coiled coil</keyword>
<dbReference type="GO" id="GO:0008120">
    <property type="term" value="F:ceramide glucosyltransferase activity"/>
    <property type="evidence" value="ECO:0007669"/>
    <property type="project" value="UniProtKB-EC"/>
</dbReference>
<name>A0A4Y9Z8Q9_9AGAM</name>
<comment type="pathway">
    <text evidence="3">Sphingolipid metabolism.</text>
</comment>
<comment type="similarity">
    <text evidence="5">Belongs to the glycosyltransferase 2 family.</text>
</comment>
<feature type="region of interest" description="Disordered" evidence="19">
    <location>
        <begin position="672"/>
        <end position="900"/>
    </location>
</feature>
<dbReference type="GO" id="GO:0005546">
    <property type="term" value="F:phosphatidylinositol-4,5-bisphosphate binding"/>
    <property type="evidence" value="ECO:0007669"/>
    <property type="project" value="TreeGrafter"/>
</dbReference>
<evidence type="ECO:0000256" key="6">
    <source>
        <dbReference type="ARBA" id="ARBA00012699"/>
    </source>
</evidence>
<evidence type="ECO:0000256" key="5">
    <source>
        <dbReference type="ARBA" id="ARBA00006739"/>
    </source>
</evidence>
<feature type="compositionally biased region" description="Low complexity" evidence="19">
    <location>
        <begin position="694"/>
        <end position="705"/>
    </location>
</feature>
<keyword evidence="15 20" id="KW-0472">Membrane</keyword>
<reference evidence="22 23" key="1">
    <citation type="submission" date="2019-02" db="EMBL/GenBank/DDBJ databases">
        <title>Genome sequencing of the rare red list fungi Dentipellis fragilis.</title>
        <authorList>
            <person name="Buettner E."/>
            <person name="Kellner H."/>
        </authorList>
    </citation>
    <scope>NUCLEOTIDE SEQUENCE [LARGE SCALE GENOMIC DNA]</scope>
    <source>
        <strain evidence="22 23">DSM 105465</strain>
    </source>
</reference>
<comment type="similarity">
    <text evidence="4">Belongs to the SEC3 family.</text>
</comment>
<feature type="compositionally biased region" description="Polar residues" evidence="19">
    <location>
        <begin position="757"/>
        <end position="766"/>
    </location>
</feature>
<dbReference type="Pfam" id="PF09763">
    <property type="entry name" value="Sec3_CC"/>
    <property type="match status" value="1"/>
</dbReference>
<dbReference type="EC" id="2.4.1.80" evidence="6"/>
<dbReference type="CDD" id="cd13315">
    <property type="entry name" value="PH_Sec3"/>
    <property type="match status" value="1"/>
</dbReference>
<dbReference type="Pfam" id="PF13506">
    <property type="entry name" value="Glyco_transf_21"/>
    <property type="match status" value="1"/>
</dbReference>
<organism evidence="22 23">
    <name type="scientific">Dentipellis fragilis</name>
    <dbReference type="NCBI Taxonomy" id="205917"/>
    <lineage>
        <taxon>Eukaryota</taxon>
        <taxon>Fungi</taxon>
        <taxon>Dikarya</taxon>
        <taxon>Basidiomycota</taxon>
        <taxon>Agaricomycotina</taxon>
        <taxon>Agaricomycetes</taxon>
        <taxon>Russulales</taxon>
        <taxon>Hericiaceae</taxon>
        <taxon>Dentipellis</taxon>
    </lineage>
</organism>
<feature type="compositionally biased region" description="Polar residues" evidence="19">
    <location>
        <begin position="798"/>
        <end position="810"/>
    </location>
</feature>
<dbReference type="GO" id="GO:0000145">
    <property type="term" value="C:exocyst"/>
    <property type="evidence" value="ECO:0007669"/>
    <property type="project" value="InterPro"/>
</dbReference>
<keyword evidence="8" id="KW-0813">Transport</keyword>
<feature type="compositionally biased region" description="Low complexity" evidence="19">
    <location>
        <begin position="746"/>
        <end position="756"/>
    </location>
</feature>
<evidence type="ECO:0000256" key="16">
    <source>
        <dbReference type="ARBA" id="ARBA00031017"/>
    </source>
</evidence>
<dbReference type="Gene3D" id="3.90.550.10">
    <property type="entry name" value="Spore Coat Polysaccharide Biosynthesis Protein SpsA, Chain A"/>
    <property type="match status" value="1"/>
</dbReference>
<evidence type="ECO:0000313" key="23">
    <source>
        <dbReference type="Proteomes" id="UP000298327"/>
    </source>
</evidence>
<dbReference type="EMBL" id="SEOQ01000075">
    <property type="protein sequence ID" value="TFY70922.1"/>
    <property type="molecule type" value="Genomic_DNA"/>
</dbReference>
<dbReference type="GO" id="GO:0006665">
    <property type="term" value="P:sphingolipid metabolic process"/>
    <property type="evidence" value="ECO:0007669"/>
    <property type="project" value="UniProtKB-UniPathway"/>
</dbReference>
<sequence>MPAPAAYDIMTPEPDIPAVSHKANNILLGLSIGGLVWYSVIWSIGLLGCRAARKRYRIRPRSPLSSAPATSVPGVSILRPLKGLDTNLYENLESSFLQDYPNFEIIISVADEHDQALPVVHDLLAKYPNVNARVIIGEEIVGVNPKVNNLIRSYREAAHDILWVLDSNVTVDRGTLARAVDILSPSQPSNKRRIALVHHVPLAFANCDTFGSRVEEAFLNTNHAKMYIAINTLAIDSCVMGKSNLYRRSDLERLNGSLRRTTGDEVSPGEHGLAAFGRFLAEDNMIAGALWHELDLRHDLSCDVAFNATGNMTLSDYIWRRVRWIRVRKHMVLAATLVEPFQESVVLGILAASSAKYLFGLPIWLFLPAHFVIWLLVDLDVRVSIAGFPLPATKRRSFIMAWVVRELMALPIWLVGIVGNEVEWRGRKYEVLRNGEVRRAGSGGGFGQWFRWSNKFHSLDHVIRNMLPFEIASEGIAAELSCQEPSLWTTSTNVLTRATCYALPTRVRSDSQAVLLLRSPCFAFVFESIFIRYTLLTMSDPESIRKRIISSVFSRRNATGGVEENYVSHIKIWEDSGSEAEGLKPRYILLAQANDGSGFIHKSKMNSNGTFSVGKTWRLPELRAIEVTSLTTVTITLARSYNWQTENARDQTAFFTTVVRLFRAVTAGATLQLSGLPDPPDAVSSARQQMTNDGRPSTPPGGSRTPGRRQRPVTPSEGYDDREDSSRNRQPSSGARDQSRARRRPSPLSSRPASPSTVFSAGTSPGRNPPSTPSGQSSSGFSRSSRARANDPSPRASAASTQVPSINLPSPSRMRPSIATTSSFRSSAESSQNLSTSRPSLEVPSSVTSFTPTPTSPLSSSFTARRSASPTPSHKSRGKSSTRGPSPAPPEQPEKQRRDPNARVSFFDPANQAALDRLISGDGVLQGGGIEEDASQATMTSVEEMLEGYEWASDDILGRKRTGAVDQIEARLLDELMALDKANIHSFIESDDRVVLVLKYLEEAITELDNMGSLVSSYKIHLNAVNDDISFIQSQNRGLQVQTQNQRALLTELEQLLQTVHVDRDALITLTQESLEKSASLQRLEAASTELYKALQAGRDRDMAATMERLDEYRTHNAQFCKRLYDFLSIMFTAQSKMLLGDTNGLTKPSRGRISIKNHQDLETYLGRYSGLILYLKEMDESLYGRLCAAYFSASSDLHNKQMSAVLAFYSSQVKKPSEEEIDDSFAISPVTNTSKAASGLRRAGTLVRSPLESRKDKDHKHVDGEMPAAEALAHVLEQVAPQIYREEEFIADFLQINDAGLTFADYMGLENYFRRQAARSAGLSQATLKLVRGALDLIFGFLPAELKTFIDATLAKDSIQSIGMIACLERFLADADERGNPFLLGFLDKQHTRMKTLFDRHVSQQIKAVEETKLTSKKRNGVAHFIKYFPVYVHRVESQLIGADTLEIRQNVDMAYEKIVQTMFDSLKQMAKMDGEGEDKGQLNYHVILIENMHYFAAEIRQQEIGSVNVFMRRAEELYDENLSAYVRLVLKRPFAKIIDYFDGIERLLKTTAPSEVSSNSNYNRSALKKVVKEYNAKDVRKLVDSLFKRVEKHFTEASEKATTEDNSGITPGTVMVGVWKACEEELLKITELFSKRISQCYANSGISLEYSAGDVEAAFRRHRVGS</sequence>
<dbReference type="InterPro" id="IPR019160">
    <property type="entry name" value="Sec3_CC"/>
</dbReference>
<feature type="transmembrane region" description="Helical" evidence="20">
    <location>
        <begin position="357"/>
        <end position="377"/>
    </location>
</feature>
<gene>
    <name evidence="22" type="ORF">EVG20_g2086</name>
</gene>
<dbReference type="UniPathway" id="UPA00222"/>
<evidence type="ECO:0000256" key="1">
    <source>
        <dbReference type="ARBA" id="ARBA00004141"/>
    </source>
</evidence>
<dbReference type="CDD" id="cd02520">
    <property type="entry name" value="Glucosylceramide_synthase"/>
    <property type="match status" value="1"/>
</dbReference>
<dbReference type="Proteomes" id="UP000298327">
    <property type="component" value="Unassembled WGS sequence"/>
</dbReference>
<dbReference type="STRING" id="205917.A0A4Y9Z8Q9"/>
<dbReference type="InterPro" id="IPR025993">
    <property type="entry name" value="Ceramide_glucosylTrfase"/>
</dbReference>
<keyword evidence="23" id="KW-1185">Reference proteome</keyword>
<evidence type="ECO:0000256" key="2">
    <source>
        <dbReference type="ARBA" id="ARBA00004760"/>
    </source>
</evidence>
<accession>A0A4Y9Z8Q9</accession>
<keyword evidence="9" id="KW-0268">Exocytosis</keyword>
<dbReference type="InterPro" id="IPR028258">
    <property type="entry name" value="Sec3-PIP2_bind"/>
</dbReference>
<dbReference type="InterPro" id="IPR048628">
    <property type="entry name" value="Sec3_C"/>
</dbReference>
<dbReference type="Gene3D" id="2.30.29.90">
    <property type="match status" value="1"/>
</dbReference>
<comment type="subcellular location">
    <subcellularLocation>
        <location evidence="1">Membrane</location>
        <topology evidence="1">Multi-pass membrane protein</topology>
    </subcellularLocation>
</comment>
<evidence type="ECO:0000256" key="8">
    <source>
        <dbReference type="ARBA" id="ARBA00022448"/>
    </source>
</evidence>
<evidence type="ECO:0000256" key="19">
    <source>
        <dbReference type="SAM" id="MobiDB-lite"/>
    </source>
</evidence>
<feature type="compositionally biased region" description="Polar residues" evidence="19">
    <location>
        <begin position="864"/>
        <end position="873"/>
    </location>
</feature>
<evidence type="ECO:0000256" key="10">
    <source>
        <dbReference type="ARBA" id="ARBA00022676"/>
    </source>
</evidence>
<dbReference type="PANTHER" id="PTHR16092">
    <property type="entry name" value="SEC3/SYNTAXIN-RELATED"/>
    <property type="match status" value="1"/>
</dbReference>
<evidence type="ECO:0000313" key="22">
    <source>
        <dbReference type="EMBL" id="TFY70922.1"/>
    </source>
</evidence>
<keyword evidence="12 20" id="KW-0812">Transmembrane</keyword>
<evidence type="ECO:0000256" key="18">
    <source>
        <dbReference type="ARBA" id="ARBA00032575"/>
    </source>
</evidence>
<evidence type="ECO:0000256" key="13">
    <source>
        <dbReference type="ARBA" id="ARBA00022989"/>
    </source>
</evidence>
<dbReference type="InterPro" id="IPR029044">
    <property type="entry name" value="Nucleotide-diphossugar_trans"/>
</dbReference>
<dbReference type="SMART" id="SM01313">
    <property type="entry name" value="Sec3-PIP2_bind"/>
    <property type="match status" value="1"/>
</dbReference>
<proteinExistence type="inferred from homology"/>
<comment type="pathway">
    <text evidence="2">Lipid metabolism; sphingolipid metabolism.</text>
</comment>
<evidence type="ECO:0000256" key="17">
    <source>
        <dbReference type="ARBA" id="ARBA00031543"/>
    </source>
</evidence>
<feature type="transmembrane region" description="Helical" evidence="20">
    <location>
        <begin position="398"/>
        <end position="419"/>
    </location>
</feature>
<dbReference type="PANTHER" id="PTHR16092:SF14">
    <property type="entry name" value="EXOCYST COMPLEX COMPONENT 1 ISOFORM X1"/>
    <property type="match status" value="1"/>
</dbReference>
<evidence type="ECO:0000256" key="15">
    <source>
        <dbReference type="ARBA" id="ARBA00023136"/>
    </source>
</evidence>
<dbReference type="SUPFAM" id="SSF53448">
    <property type="entry name" value="Nucleotide-diphospho-sugar transferases"/>
    <property type="match status" value="1"/>
</dbReference>
<dbReference type="GO" id="GO:0005886">
    <property type="term" value="C:plasma membrane"/>
    <property type="evidence" value="ECO:0007669"/>
    <property type="project" value="TreeGrafter"/>
</dbReference>
<evidence type="ECO:0000256" key="3">
    <source>
        <dbReference type="ARBA" id="ARBA00004991"/>
    </source>
</evidence>
<evidence type="ECO:0000256" key="11">
    <source>
        <dbReference type="ARBA" id="ARBA00022679"/>
    </source>
</evidence>
<evidence type="ECO:0000256" key="7">
    <source>
        <dbReference type="ARBA" id="ARBA00019988"/>
    </source>
</evidence>
<feature type="domain" description="Exocyst complex component Sec3 PIP2-binding N-terminal" evidence="21">
    <location>
        <begin position="581"/>
        <end position="665"/>
    </location>
</feature>
<comment type="caution">
    <text evidence="22">The sequence shown here is derived from an EMBL/GenBank/DDBJ whole genome shotgun (WGS) entry which is preliminary data.</text>
</comment>
<evidence type="ECO:0000256" key="12">
    <source>
        <dbReference type="ARBA" id="ARBA00022692"/>
    </source>
</evidence>
<protein>
    <recommendedName>
        <fullName evidence="7">Ceramide glucosyltransferase</fullName>
        <ecNumber evidence="6">2.4.1.80</ecNumber>
    </recommendedName>
    <alternativeName>
        <fullName evidence="17">Glucosylceramide synthase</fullName>
    </alternativeName>
    <alternativeName>
        <fullName evidence="18">UDP-glucose ceramide glucosyltransferase</fullName>
    </alternativeName>
    <alternativeName>
        <fullName evidence="16">UDP-glucose:N-acylsphingosine D-glucosyltransferase</fullName>
    </alternativeName>
</protein>
<keyword evidence="13 20" id="KW-1133">Transmembrane helix</keyword>